<sequence length="134" mass="14678">MLLSFSTKKNKMSCDWDEDLDNASSGVSKMDIDCGSTNYSNNGSERPNRVLGSGLLGRKNGVGRGRGIFMKIFHLTDPTEGDHVFKAGGGESSFGNGRPFRREANKCYKAGDSGNTYGNNNNRPPRRDSNKCFK</sequence>
<reference evidence="2 3" key="1">
    <citation type="journal article" date="2019" name="PLoS Biol.">
        <title>Sex chromosomes control vertical transmission of feminizing Wolbachia symbionts in an isopod.</title>
        <authorList>
            <person name="Becking T."/>
            <person name="Chebbi M.A."/>
            <person name="Giraud I."/>
            <person name="Moumen B."/>
            <person name="Laverre T."/>
            <person name="Caubet Y."/>
            <person name="Peccoud J."/>
            <person name="Gilbert C."/>
            <person name="Cordaux R."/>
        </authorList>
    </citation>
    <scope>NUCLEOTIDE SEQUENCE [LARGE SCALE GENOMIC DNA]</scope>
    <source>
        <strain evidence="2">ANa2</strain>
        <tissue evidence="2">Whole body excluding digestive tract and cuticle</tissue>
    </source>
</reference>
<evidence type="ECO:0000313" key="2">
    <source>
        <dbReference type="EMBL" id="KAB7507834.1"/>
    </source>
</evidence>
<gene>
    <name evidence="2" type="ORF">Anas_01525</name>
</gene>
<feature type="region of interest" description="Disordered" evidence="1">
    <location>
        <begin position="105"/>
        <end position="134"/>
    </location>
</feature>
<keyword evidence="3" id="KW-1185">Reference proteome</keyword>
<feature type="compositionally biased region" description="Basic and acidic residues" evidence="1">
    <location>
        <begin position="125"/>
        <end position="134"/>
    </location>
</feature>
<dbReference type="Proteomes" id="UP000326759">
    <property type="component" value="Unassembled WGS sequence"/>
</dbReference>
<proteinExistence type="predicted"/>
<dbReference type="EMBL" id="SEYY01000193">
    <property type="protein sequence ID" value="KAB7507834.1"/>
    <property type="molecule type" value="Genomic_DNA"/>
</dbReference>
<name>A0A5N5TNS7_9CRUS</name>
<comment type="caution">
    <text evidence="2">The sequence shown here is derived from an EMBL/GenBank/DDBJ whole genome shotgun (WGS) entry which is preliminary data.</text>
</comment>
<accession>A0A5N5TNS7</accession>
<evidence type="ECO:0000256" key="1">
    <source>
        <dbReference type="SAM" id="MobiDB-lite"/>
    </source>
</evidence>
<organism evidence="2 3">
    <name type="scientific">Armadillidium nasatum</name>
    <dbReference type="NCBI Taxonomy" id="96803"/>
    <lineage>
        <taxon>Eukaryota</taxon>
        <taxon>Metazoa</taxon>
        <taxon>Ecdysozoa</taxon>
        <taxon>Arthropoda</taxon>
        <taxon>Crustacea</taxon>
        <taxon>Multicrustacea</taxon>
        <taxon>Malacostraca</taxon>
        <taxon>Eumalacostraca</taxon>
        <taxon>Peracarida</taxon>
        <taxon>Isopoda</taxon>
        <taxon>Oniscidea</taxon>
        <taxon>Crinocheta</taxon>
        <taxon>Armadillidiidae</taxon>
        <taxon>Armadillidium</taxon>
    </lineage>
</organism>
<protein>
    <submittedName>
        <fullName evidence="2">Uncharacterized protein</fullName>
    </submittedName>
</protein>
<evidence type="ECO:0000313" key="3">
    <source>
        <dbReference type="Proteomes" id="UP000326759"/>
    </source>
</evidence>
<dbReference type="AlphaFoldDB" id="A0A5N5TNS7"/>
<feature type="non-terminal residue" evidence="2">
    <location>
        <position position="134"/>
    </location>
</feature>